<dbReference type="InterPro" id="IPR018649">
    <property type="entry name" value="SHOCT"/>
</dbReference>
<dbReference type="EMBL" id="RFAQ01000004">
    <property type="protein sequence ID" value="RMD04200.1"/>
    <property type="molecule type" value="Genomic_DNA"/>
</dbReference>
<feature type="domain" description="SHOCT" evidence="2">
    <location>
        <begin position="53"/>
        <end position="78"/>
    </location>
</feature>
<keyword evidence="1" id="KW-0812">Transmembrane</keyword>
<reference evidence="3 4" key="1">
    <citation type="submission" date="2018-10" db="EMBL/GenBank/DDBJ databases">
        <title>Genome-centric metagenomics revealed C2 chemical producing, CO utilizing Clostridium with novel acetogenic gene cluster.</title>
        <authorList>
            <person name="Kang H."/>
            <person name="Park B."/>
            <person name="Choi I.G."/>
            <person name="Chang I.S."/>
        </authorList>
    </citation>
    <scope>NUCLEOTIDE SEQUENCE [LARGE SCALE GENOMIC DNA]</scope>
    <source>
        <strain evidence="3 4">H21-9</strain>
    </source>
</reference>
<evidence type="ECO:0000259" key="2">
    <source>
        <dbReference type="Pfam" id="PF09851"/>
    </source>
</evidence>
<evidence type="ECO:0000256" key="1">
    <source>
        <dbReference type="SAM" id="Phobius"/>
    </source>
</evidence>
<accession>A0A3M0T0Q0</accession>
<evidence type="ECO:0000313" key="3">
    <source>
        <dbReference type="EMBL" id="RMD04200.1"/>
    </source>
</evidence>
<gene>
    <name evidence="3" type="ORF">D9O40_02920</name>
</gene>
<dbReference type="Proteomes" id="UP000277999">
    <property type="component" value="Unassembled WGS sequence"/>
</dbReference>
<protein>
    <submittedName>
        <fullName evidence="3">SHOCT domain-containing protein</fullName>
    </submittedName>
</protein>
<evidence type="ECO:0000313" key="4">
    <source>
        <dbReference type="Proteomes" id="UP000277999"/>
    </source>
</evidence>
<keyword evidence="1" id="KW-1133">Transmembrane helix</keyword>
<sequence>MMGYYGYGMMGYGWGLFMMICMIALTILAAIALIRYLHQSSKPNNQPSGNNNALNILNERYARGELTEEEYRNKKTQIQS</sequence>
<dbReference type="RefSeq" id="WP_013240149.1">
    <property type="nucleotide sequence ID" value="NZ_RFAQ01000004.1"/>
</dbReference>
<keyword evidence="1" id="KW-0472">Membrane</keyword>
<dbReference type="Pfam" id="PF09851">
    <property type="entry name" value="SHOCT"/>
    <property type="match status" value="1"/>
</dbReference>
<proteinExistence type="predicted"/>
<organism evidence="3 4">
    <name type="scientific">Clostridium autoethanogenum</name>
    <dbReference type="NCBI Taxonomy" id="84023"/>
    <lineage>
        <taxon>Bacteria</taxon>
        <taxon>Bacillati</taxon>
        <taxon>Bacillota</taxon>
        <taxon>Clostridia</taxon>
        <taxon>Eubacteriales</taxon>
        <taxon>Clostridiaceae</taxon>
        <taxon>Clostridium</taxon>
    </lineage>
</organism>
<name>A0A3M0T0Q0_9CLOT</name>
<dbReference type="AlphaFoldDB" id="A0A3M0T0Q0"/>
<feature type="transmembrane region" description="Helical" evidence="1">
    <location>
        <begin position="12"/>
        <end position="34"/>
    </location>
</feature>
<comment type="caution">
    <text evidence="3">The sequence shown here is derived from an EMBL/GenBank/DDBJ whole genome shotgun (WGS) entry which is preliminary data.</text>
</comment>